<dbReference type="SUPFAM" id="SSF53335">
    <property type="entry name" value="S-adenosyl-L-methionine-dependent methyltransferases"/>
    <property type="match status" value="1"/>
</dbReference>
<dbReference type="Pfam" id="PF13649">
    <property type="entry name" value="Methyltransf_25"/>
    <property type="match status" value="1"/>
</dbReference>
<dbReference type="InterPro" id="IPR029063">
    <property type="entry name" value="SAM-dependent_MTases_sf"/>
</dbReference>
<reference evidence="3" key="1">
    <citation type="submission" date="2018-02" db="EMBL/GenBank/DDBJ databases">
        <authorList>
            <person name="Hausmann B."/>
        </authorList>
    </citation>
    <scope>NUCLEOTIDE SEQUENCE [LARGE SCALE GENOMIC DNA]</scope>
    <source>
        <strain evidence="3">Peat soil MAG SbF1</strain>
    </source>
</reference>
<dbReference type="GO" id="GO:0032259">
    <property type="term" value="P:methylation"/>
    <property type="evidence" value="ECO:0007669"/>
    <property type="project" value="UniProtKB-KW"/>
</dbReference>
<sequence>MQRDIEYFDQIWQKDKDYKEGHNGVSPASWDKRAEGFNRNVSDERMDKIVELLLEKKMLQENSIVLDIGCGPGKFVREFAKRAQNVVGVDISSKMLHYAQENVVAQGLGNAEFRELDWEKADLSALNWKKKFSLVTGIMSPAFLNRQGLEKMLEASHEYGLICHFVERQDSISDELKKHVLGREKIDKYGNKGLYCSFNILWLYEIFPEIIYFNLDKETNQSIEEAYRNYTSRFEMKTDLTEAQKTEIMDYLKKKAENGVIKEKTKSKIACIYWRKK</sequence>
<feature type="domain" description="Methyltransferase" evidence="1">
    <location>
        <begin position="65"/>
        <end position="155"/>
    </location>
</feature>
<dbReference type="Proteomes" id="UP000238916">
    <property type="component" value="Unassembled WGS sequence"/>
</dbReference>
<accession>A0A2U3JWU0</accession>
<gene>
    <name evidence="2" type="ORF">SBF1_110021</name>
</gene>
<name>A0A2U3JWU0_9FIRM</name>
<dbReference type="PANTHER" id="PTHR43667">
    <property type="entry name" value="CYCLOPROPANE-FATTY-ACYL-PHOSPHOLIPID SYNTHASE"/>
    <property type="match status" value="1"/>
</dbReference>
<evidence type="ECO:0000313" key="3">
    <source>
        <dbReference type="Proteomes" id="UP000238916"/>
    </source>
</evidence>
<dbReference type="EMBL" id="OMOF01000013">
    <property type="protein sequence ID" value="SPF31895.1"/>
    <property type="molecule type" value="Genomic_DNA"/>
</dbReference>
<dbReference type="AlphaFoldDB" id="A0A2U3JWU0"/>
<dbReference type="PANTHER" id="PTHR43667:SF2">
    <property type="entry name" value="FATTY ACID C-METHYL TRANSFERASE"/>
    <property type="match status" value="1"/>
</dbReference>
<keyword evidence="2" id="KW-0489">Methyltransferase</keyword>
<dbReference type="Gene3D" id="3.40.50.150">
    <property type="entry name" value="Vaccinia Virus protein VP39"/>
    <property type="match status" value="1"/>
</dbReference>
<dbReference type="InterPro" id="IPR041698">
    <property type="entry name" value="Methyltransf_25"/>
</dbReference>
<evidence type="ECO:0000313" key="2">
    <source>
        <dbReference type="EMBL" id="SPF31895.1"/>
    </source>
</evidence>
<dbReference type="InterPro" id="IPR050723">
    <property type="entry name" value="CFA/CMAS"/>
</dbReference>
<organism evidence="2 3">
    <name type="scientific">Candidatus Desulfosporosinus infrequens</name>
    <dbReference type="NCBI Taxonomy" id="2043169"/>
    <lineage>
        <taxon>Bacteria</taxon>
        <taxon>Bacillati</taxon>
        <taxon>Bacillota</taxon>
        <taxon>Clostridia</taxon>
        <taxon>Eubacteriales</taxon>
        <taxon>Desulfitobacteriaceae</taxon>
        <taxon>Desulfosporosinus</taxon>
    </lineage>
</organism>
<protein>
    <submittedName>
        <fullName evidence="2">Methyltransferase</fullName>
    </submittedName>
</protein>
<dbReference type="GO" id="GO:0008168">
    <property type="term" value="F:methyltransferase activity"/>
    <property type="evidence" value="ECO:0007669"/>
    <property type="project" value="UniProtKB-KW"/>
</dbReference>
<dbReference type="OrthoDB" id="9791837at2"/>
<proteinExistence type="predicted"/>
<keyword evidence="2" id="KW-0808">Transferase</keyword>
<evidence type="ECO:0000259" key="1">
    <source>
        <dbReference type="Pfam" id="PF13649"/>
    </source>
</evidence>
<dbReference type="CDD" id="cd02440">
    <property type="entry name" value="AdoMet_MTases"/>
    <property type="match status" value="1"/>
</dbReference>